<evidence type="ECO:0000256" key="1">
    <source>
        <dbReference type="SAM" id="MobiDB-lite"/>
    </source>
</evidence>
<reference evidence="3 4" key="1">
    <citation type="journal article" date="2023" name="Virus Evol.">
        <title>Computational host range prediction-The good, the bad, and the ugly.</title>
        <authorList>
            <person name="Howell A.A."/>
            <person name="Versoza C.J."/>
            <person name="Pfeifer S.P."/>
        </authorList>
    </citation>
    <scope>NUCLEOTIDE SEQUENCE [LARGE SCALE GENOMIC DNA]</scope>
    <source>
        <strain evidence="3 4">1610/1b</strain>
    </source>
</reference>
<feature type="compositionally biased region" description="Low complexity" evidence="1">
    <location>
        <begin position="191"/>
        <end position="205"/>
    </location>
</feature>
<name>A0ABZ2U6M2_9ACTN</name>
<evidence type="ECO:0000256" key="2">
    <source>
        <dbReference type="SAM" id="Phobius"/>
    </source>
</evidence>
<accession>A0ABZ2U6M2</accession>
<organism evidence="3 4">
    <name type="scientific">Gordonia hydrophobica</name>
    <dbReference type="NCBI Taxonomy" id="40516"/>
    <lineage>
        <taxon>Bacteria</taxon>
        <taxon>Bacillati</taxon>
        <taxon>Actinomycetota</taxon>
        <taxon>Actinomycetes</taxon>
        <taxon>Mycobacteriales</taxon>
        <taxon>Gordoniaceae</taxon>
        <taxon>Gordonia</taxon>
    </lineage>
</organism>
<feature type="compositionally biased region" description="Acidic residues" evidence="1">
    <location>
        <begin position="176"/>
        <end position="189"/>
    </location>
</feature>
<evidence type="ECO:0000313" key="4">
    <source>
        <dbReference type="Proteomes" id="UP001479933"/>
    </source>
</evidence>
<dbReference type="EMBL" id="CP136137">
    <property type="protein sequence ID" value="WYY09409.1"/>
    <property type="molecule type" value="Genomic_DNA"/>
</dbReference>
<feature type="compositionally biased region" description="Acidic residues" evidence="1">
    <location>
        <begin position="99"/>
        <end position="121"/>
    </location>
</feature>
<evidence type="ECO:0000313" key="3">
    <source>
        <dbReference type="EMBL" id="WYY09409.1"/>
    </source>
</evidence>
<feature type="compositionally biased region" description="Low complexity" evidence="1">
    <location>
        <begin position="244"/>
        <end position="255"/>
    </location>
</feature>
<dbReference type="InterPro" id="IPR032710">
    <property type="entry name" value="NTF2-like_dom_sf"/>
</dbReference>
<feature type="compositionally biased region" description="Low complexity" evidence="1">
    <location>
        <begin position="213"/>
        <end position="226"/>
    </location>
</feature>
<keyword evidence="4" id="KW-1185">Reference proteome</keyword>
<feature type="transmembrane region" description="Helical" evidence="2">
    <location>
        <begin position="283"/>
        <end position="305"/>
    </location>
</feature>
<dbReference type="Proteomes" id="UP001479933">
    <property type="component" value="Chromosome"/>
</dbReference>
<dbReference type="RefSeq" id="WP_066163369.1">
    <property type="nucleotide sequence ID" value="NZ_CP136137.1"/>
</dbReference>
<feature type="compositionally biased region" description="Low complexity" evidence="1">
    <location>
        <begin position="84"/>
        <end position="98"/>
    </location>
</feature>
<proteinExistence type="predicted"/>
<feature type="region of interest" description="Disordered" evidence="1">
    <location>
        <begin position="15"/>
        <end position="226"/>
    </location>
</feature>
<gene>
    <name evidence="3" type="ORF">RVF87_10230</name>
</gene>
<dbReference type="SUPFAM" id="SSF54427">
    <property type="entry name" value="NTF2-like"/>
    <property type="match status" value="1"/>
</dbReference>
<sequence>MSDSDKDTSAAIDKVVGAFRAQREQGKAAASAADEPQADTPAADAQAQPGPTPITKLDDPAPTPQGGGGSDAPTKAFKIPAEVAAAAKGDAAAKAADSGAEDSADADDADAGGDDAADDAATDGTTTDDTATGLREEIVVGDPLAAGIAPDPAPADPTDAKADLVEQSIELSADADGSDDDQPSEDETPTEAISADEVAAAAAQAGKDDAAEQDAPAADEAPTTKMKVPAAAAAAAATAATATAATAKPKTDTAPAPAPAPKSEPQVVAPAQPERTKRKTGKLVAILLAVLVVIAVIAVGLWYLLVGSSDQSKVADAAQSYQNAMNDGDLDELRSLTCGEKYAYYSEVSAEDFQKAFAAQKARNELMTFDDVKAVQIDGDIARVGVDMYPSSDPSQTAPAQITLHNIDGEWKVCTEP</sequence>
<protein>
    <submittedName>
        <fullName evidence="3">Nuclear transport factor 2 family protein</fullName>
    </submittedName>
</protein>
<feature type="region of interest" description="Disordered" evidence="1">
    <location>
        <begin position="244"/>
        <end position="275"/>
    </location>
</feature>
<keyword evidence="2" id="KW-1133">Transmembrane helix</keyword>
<keyword evidence="2" id="KW-0812">Transmembrane</keyword>
<feature type="compositionally biased region" description="Low complexity" evidence="1">
    <location>
        <begin position="28"/>
        <end position="49"/>
    </location>
</feature>
<keyword evidence="2" id="KW-0472">Membrane</keyword>
<dbReference type="Gene3D" id="3.10.450.50">
    <property type="match status" value="1"/>
</dbReference>
<feature type="compositionally biased region" description="Low complexity" evidence="1">
    <location>
        <begin position="122"/>
        <end position="133"/>
    </location>
</feature>